<accession>A0A4Q5A7H2</accession>
<protein>
    <submittedName>
        <fullName evidence="1">Uncharacterized protein</fullName>
    </submittedName>
</protein>
<reference evidence="1 2" key="1">
    <citation type="submission" date="2018-12" db="EMBL/GenBank/DDBJ databases">
        <title>Unveiling genomic diversity among members of the Bifidobacterium pseudolongum species, a widely distributed gut commensal of the animal kingdom.</title>
        <authorList>
            <person name="Lugli G.A."/>
            <person name="Duranti S."/>
            <person name="Albert K."/>
            <person name="Mancabelli L."/>
            <person name="Napoli S."/>
            <person name="Viappiani A."/>
            <person name="Anzalone R."/>
            <person name="Longhi G."/>
            <person name="Milani C."/>
            <person name="Turroni F."/>
            <person name="Alessandri G."/>
            <person name="Sela D.A."/>
            <person name="Van Sinderen D."/>
            <person name="Ventura M."/>
        </authorList>
    </citation>
    <scope>NUCLEOTIDE SEQUENCE [LARGE SCALE GENOMIC DNA]</scope>
    <source>
        <strain evidence="1 2">2054B</strain>
    </source>
</reference>
<name>A0A4Q5A7H2_9BIFI</name>
<comment type="caution">
    <text evidence="1">The sequence shown here is derived from an EMBL/GenBank/DDBJ whole genome shotgun (WGS) entry which is preliminary data.</text>
</comment>
<proteinExistence type="predicted"/>
<dbReference type="EMBL" id="RYUN01000009">
    <property type="protein sequence ID" value="RYQ19655.1"/>
    <property type="molecule type" value="Genomic_DNA"/>
</dbReference>
<organism evidence="1 2">
    <name type="scientific">Bifidobacterium pseudolongum subsp. pseudolongum</name>
    <dbReference type="NCBI Taxonomy" id="31954"/>
    <lineage>
        <taxon>Bacteria</taxon>
        <taxon>Bacillati</taxon>
        <taxon>Actinomycetota</taxon>
        <taxon>Actinomycetes</taxon>
        <taxon>Bifidobacteriales</taxon>
        <taxon>Bifidobacteriaceae</taxon>
        <taxon>Bifidobacterium</taxon>
    </lineage>
</organism>
<dbReference type="Proteomes" id="UP000294221">
    <property type="component" value="Unassembled WGS sequence"/>
</dbReference>
<sequence>MWEEMSGLDITIAVAMHKQYARTEDTVYLPVHVGAALYPEVFVIIHMTYCHKLSLQVAVELCNTCYNSSRFMLKRASRKFLSVMPQYYVELLC</sequence>
<dbReference type="AlphaFoldDB" id="A0A4Q5A7H2"/>
<evidence type="ECO:0000313" key="1">
    <source>
        <dbReference type="EMBL" id="RYQ19655.1"/>
    </source>
</evidence>
<gene>
    <name evidence="1" type="ORF">PG2054B_1412</name>
</gene>
<evidence type="ECO:0000313" key="2">
    <source>
        <dbReference type="Proteomes" id="UP000294221"/>
    </source>
</evidence>